<dbReference type="Pfam" id="PF05978">
    <property type="entry name" value="UNC-93"/>
    <property type="match status" value="1"/>
</dbReference>
<evidence type="ECO:0000256" key="4">
    <source>
        <dbReference type="ARBA" id="ARBA00023136"/>
    </source>
</evidence>
<accession>X6MQX8</accession>
<evidence type="ECO:0000313" key="11">
    <source>
        <dbReference type="Proteomes" id="UP000023152"/>
    </source>
</evidence>
<proteinExistence type="predicted"/>
<feature type="transmembrane region" description="Helical" evidence="9">
    <location>
        <begin position="154"/>
        <end position="175"/>
    </location>
</feature>
<keyword evidence="2 9" id="KW-0812">Transmembrane</keyword>
<keyword evidence="5" id="KW-0325">Glycoprotein</keyword>
<feature type="compositionally biased region" description="Basic and acidic residues" evidence="8">
    <location>
        <begin position="262"/>
        <end position="274"/>
    </location>
</feature>
<evidence type="ECO:0000256" key="1">
    <source>
        <dbReference type="ARBA" id="ARBA00004141"/>
    </source>
</evidence>
<name>X6MQX8_RETFI</name>
<dbReference type="InterPro" id="IPR051617">
    <property type="entry name" value="UNC-93-like_regulator"/>
</dbReference>
<organism evidence="10 11">
    <name type="scientific">Reticulomyxa filosa</name>
    <dbReference type="NCBI Taxonomy" id="46433"/>
    <lineage>
        <taxon>Eukaryota</taxon>
        <taxon>Sar</taxon>
        <taxon>Rhizaria</taxon>
        <taxon>Retaria</taxon>
        <taxon>Foraminifera</taxon>
        <taxon>Monothalamids</taxon>
        <taxon>Reticulomyxidae</taxon>
        <taxon>Reticulomyxa</taxon>
    </lineage>
</organism>
<dbReference type="GO" id="GO:0016020">
    <property type="term" value="C:membrane"/>
    <property type="evidence" value="ECO:0007669"/>
    <property type="project" value="UniProtKB-SubCell"/>
</dbReference>
<dbReference type="PANTHER" id="PTHR23294:SF0">
    <property type="entry name" value="UNC93-LIKE PROTEIN MFSD11"/>
    <property type="match status" value="1"/>
</dbReference>
<sequence>MKAIIKQYSTDRDLRNLFFCNFSGCKSGFDISWDFIWSVYIFQCFCSKSIAIYFGQVSCECTYICIFFFLERINRLKKKQNRYAMFFGSCTYFMFVASNIVLYPWLLYTTSAIEGIGAALLWVGQGQFITQCANQFEINHQHPLNSKLGYFNGVFWLFFQANQVIGNLLCALLFQFHSSNKVVYIVLSALCLFGCLCFLFISSPSSASIPLSPVSPSSDTFSPHFGTKQADSETVRLTNAGDVPTTIHNVEMTTQSSNQNSKVDENEVKNENKSENTNAHRNLSSSPPSVDPL</sequence>
<dbReference type="AlphaFoldDB" id="X6MQX8"/>
<keyword evidence="3 9" id="KW-1133">Transmembrane helix</keyword>
<feature type="compositionally biased region" description="Polar residues" evidence="8">
    <location>
        <begin position="279"/>
        <end position="293"/>
    </location>
</feature>
<evidence type="ECO:0000256" key="3">
    <source>
        <dbReference type="ARBA" id="ARBA00022989"/>
    </source>
</evidence>
<dbReference type="PANTHER" id="PTHR23294">
    <property type="entry name" value="ET TRANSLATION PRODUCT-RELATED"/>
    <property type="match status" value="1"/>
</dbReference>
<feature type="non-terminal residue" evidence="10">
    <location>
        <position position="293"/>
    </location>
</feature>
<dbReference type="Proteomes" id="UP000023152">
    <property type="component" value="Unassembled WGS sequence"/>
</dbReference>
<feature type="transmembrane region" description="Helical" evidence="9">
    <location>
        <begin position="83"/>
        <end position="106"/>
    </location>
</feature>
<feature type="transmembrane region" description="Helical" evidence="9">
    <location>
        <begin position="182"/>
        <end position="201"/>
    </location>
</feature>
<dbReference type="InterPro" id="IPR010291">
    <property type="entry name" value="Ion_channel_UNC-93"/>
</dbReference>
<dbReference type="Gene3D" id="1.20.1250.20">
    <property type="entry name" value="MFS general substrate transporter like domains"/>
    <property type="match status" value="1"/>
</dbReference>
<evidence type="ECO:0000256" key="5">
    <source>
        <dbReference type="ARBA" id="ARBA00023180"/>
    </source>
</evidence>
<keyword evidence="4 9" id="KW-0472">Membrane</keyword>
<evidence type="ECO:0000256" key="2">
    <source>
        <dbReference type="ARBA" id="ARBA00022692"/>
    </source>
</evidence>
<dbReference type="EMBL" id="ASPP01019066">
    <property type="protein sequence ID" value="ETO15500.1"/>
    <property type="molecule type" value="Genomic_DNA"/>
</dbReference>
<evidence type="ECO:0000256" key="6">
    <source>
        <dbReference type="ARBA" id="ARBA00040302"/>
    </source>
</evidence>
<gene>
    <name evidence="10" type="ORF">RFI_21865</name>
</gene>
<dbReference type="OrthoDB" id="196103at2759"/>
<feature type="transmembrane region" description="Helical" evidence="9">
    <location>
        <begin position="50"/>
        <end position="71"/>
    </location>
</feature>
<evidence type="ECO:0000256" key="9">
    <source>
        <dbReference type="SAM" id="Phobius"/>
    </source>
</evidence>
<evidence type="ECO:0000256" key="7">
    <source>
        <dbReference type="ARBA" id="ARBA00041910"/>
    </source>
</evidence>
<evidence type="ECO:0000313" key="10">
    <source>
        <dbReference type="EMBL" id="ETO15500.1"/>
    </source>
</evidence>
<comment type="caution">
    <text evidence="10">The sequence shown here is derived from an EMBL/GenBank/DDBJ whole genome shotgun (WGS) entry which is preliminary data.</text>
</comment>
<dbReference type="InterPro" id="IPR036259">
    <property type="entry name" value="MFS_trans_sf"/>
</dbReference>
<protein>
    <recommendedName>
        <fullName evidence="6">UNC93-like protein MFSD11</fullName>
    </recommendedName>
    <alternativeName>
        <fullName evidence="7">Major facilitator superfamily domain-containing protein 11</fullName>
    </alternativeName>
</protein>
<keyword evidence="11" id="KW-1185">Reference proteome</keyword>
<reference evidence="10 11" key="1">
    <citation type="journal article" date="2013" name="Curr. Biol.">
        <title>The Genome of the Foraminiferan Reticulomyxa filosa.</title>
        <authorList>
            <person name="Glockner G."/>
            <person name="Hulsmann N."/>
            <person name="Schleicher M."/>
            <person name="Noegel A.A."/>
            <person name="Eichinger L."/>
            <person name="Gallinger C."/>
            <person name="Pawlowski J."/>
            <person name="Sierra R."/>
            <person name="Euteneuer U."/>
            <person name="Pillet L."/>
            <person name="Moustafa A."/>
            <person name="Platzer M."/>
            <person name="Groth M."/>
            <person name="Szafranski K."/>
            <person name="Schliwa M."/>
        </authorList>
    </citation>
    <scope>NUCLEOTIDE SEQUENCE [LARGE SCALE GENOMIC DNA]</scope>
</reference>
<evidence type="ECO:0000256" key="8">
    <source>
        <dbReference type="SAM" id="MobiDB-lite"/>
    </source>
</evidence>
<feature type="region of interest" description="Disordered" evidence="8">
    <location>
        <begin position="251"/>
        <end position="293"/>
    </location>
</feature>
<dbReference type="SUPFAM" id="SSF103473">
    <property type="entry name" value="MFS general substrate transporter"/>
    <property type="match status" value="1"/>
</dbReference>
<comment type="subcellular location">
    <subcellularLocation>
        <location evidence="1">Membrane</location>
        <topology evidence="1">Multi-pass membrane protein</topology>
    </subcellularLocation>
</comment>